<dbReference type="InterPro" id="IPR036259">
    <property type="entry name" value="MFS_trans_sf"/>
</dbReference>
<keyword evidence="11" id="KW-1185">Reference proteome</keyword>
<dbReference type="AlphaFoldDB" id="A0A1Y2SKE8"/>
<reference evidence="10 11" key="1">
    <citation type="submission" date="2017-01" db="EMBL/GenBank/DDBJ databases">
        <title>Deconstructing symbiosis and pathogenesis requirements using a combined genomic-metabolomic approach.</title>
        <authorList>
            <person name="Tobias N.J."/>
            <person name="Wolff H."/>
            <person name="Djahanschiri B."/>
            <person name="Ebersberger I."/>
            <person name="Bode H.B."/>
        </authorList>
    </citation>
    <scope>NUCLEOTIDE SEQUENCE [LARGE SCALE GENOMIC DNA]</scope>
    <source>
        <strain evidence="10 11">DSM 4764</strain>
    </source>
</reference>
<evidence type="ECO:0000256" key="6">
    <source>
        <dbReference type="ARBA" id="ARBA00022989"/>
    </source>
</evidence>
<dbReference type="InterPro" id="IPR026032">
    <property type="entry name" value="HcaT-like"/>
</dbReference>
<dbReference type="Gene3D" id="1.20.1250.20">
    <property type="entry name" value="MFS general substrate transporter like domains"/>
    <property type="match status" value="2"/>
</dbReference>
<gene>
    <name evidence="10" type="ORF">Xbed_02425</name>
</gene>
<evidence type="ECO:0000256" key="3">
    <source>
        <dbReference type="ARBA" id="ARBA00022475"/>
    </source>
</evidence>
<protein>
    <submittedName>
        <fullName evidence="10">3-phenylpropionic acid transporter</fullName>
    </submittedName>
</protein>
<feature type="transmembrane region" description="Helical" evidence="8">
    <location>
        <begin position="247"/>
        <end position="269"/>
    </location>
</feature>
<feature type="transmembrane region" description="Helical" evidence="8">
    <location>
        <begin position="368"/>
        <end position="387"/>
    </location>
</feature>
<proteinExistence type="predicted"/>
<accession>A0A1Y2SKE8</accession>
<feature type="transmembrane region" description="Helical" evidence="8">
    <location>
        <begin position="308"/>
        <end position="326"/>
    </location>
</feature>
<evidence type="ECO:0000313" key="11">
    <source>
        <dbReference type="Proteomes" id="UP000194204"/>
    </source>
</evidence>
<dbReference type="InterPro" id="IPR024989">
    <property type="entry name" value="MFS_assoc_dom"/>
</dbReference>
<keyword evidence="2" id="KW-0813">Transport</keyword>
<dbReference type="GO" id="GO:0030395">
    <property type="term" value="F:lactose binding"/>
    <property type="evidence" value="ECO:0007669"/>
    <property type="project" value="TreeGrafter"/>
</dbReference>
<dbReference type="GO" id="GO:0015528">
    <property type="term" value="F:lactose:proton symporter activity"/>
    <property type="evidence" value="ECO:0007669"/>
    <property type="project" value="TreeGrafter"/>
</dbReference>
<feature type="transmembrane region" description="Helical" evidence="8">
    <location>
        <begin position="393"/>
        <end position="411"/>
    </location>
</feature>
<feature type="domain" description="Major facilitator superfamily associated" evidence="9">
    <location>
        <begin position="17"/>
        <end position="399"/>
    </location>
</feature>
<dbReference type="EMBL" id="MUBK01000019">
    <property type="protein sequence ID" value="OTA19382.1"/>
    <property type="molecule type" value="Genomic_DNA"/>
</dbReference>
<feature type="transmembrane region" description="Helical" evidence="8">
    <location>
        <begin position="48"/>
        <end position="69"/>
    </location>
</feature>
<feature type="transmembrane region" description="Helical" evidence="8">
    <location>
        <begin position="103"/>
        <end position="122"/>
    </location>
</feature>
<dbReference type="PIRSF" id="PIRSF004925">
    <property type="entry name" value="HcaT"/>
    <property type="match status" value="1"/>
</dbReference>
<feature type="transmembrane region" description="Helical" evidence="8">
    <location>
        <begin position="81"/>
        <end position="97"/>
    </location>
</feature>
<evidence type="ECO:0000256" key="5">
    <source>
        <dbReference type="ARBA" id="ARBA00022692"/>
    </source>
</evidence>
<dbReference type="PANTHER" id="PTHR23522:SF10">
    <property type="entry name" value="3-PHENYLPROPIONIC ACID TRANSPORTER-RELATED"/>
    <property type="match status" value="1"/>
</dbReference>
<dbReference type="Pfam" id="PF12832">
    <property type="entry name" value="MFS_1_like"/>
    <property type="match status" value="1"/>
</dbReference>
<evidence type="ECO:0000256" key="8">
    <source>
        <dbReference type="SAM" id="Phobius"/>
    </source>
</evidence>
<keyword evidence="7 8" id="KW-0472">Membrane</keyword>
<comment type="subcellular location">
    <subcellularLocation>
        <location evidence="1">Cell inner membrane</location>
        <topology evidence="1">Multi-pass membrane protein</topology>
    </subcellularLocation>
</comment>
<evidence type="ECO:0000256" key="2">
    <source>
        <dbReference type="ARBA" id="ARBA00022448"/>
    </source>
</evidence>
<dbReference type="PANTHER" id="PTHR23522">
    <property type="entry name" value="BLL5896 PROTEIN"/>
    <property type="match status" value="1"/>
</dbReference>
<evidence type="ECO:0000259" key="9">
    <source>
        <dbReference type="Pfam" id="PF12832"/>
    </source>
</evidence>
<keyword evidence="4" id="KW-0997">Cell inner membrane</keyword>
<dbReference type="NCBIfam" id="NF037955">
    <property type="entry name" value="mfs"/>
    <property type="match status" value="1"/>
</dbReference>
<name>A0A1Y2SKE8_9GAMM</name>
<feature type="transmembrane region" description="Helical" evidence="8">
    <location>
        <begin position="281"/>
        <end position="301"/>
    </location>
</feature>
<organism evidence="10 11">
    <name type="scientific">Xenorhabdus beddingii</name>
    <dbReference type="NCBI Taxonomy" id="40578"/>
    <lineage>
        <taxon>Bacteria</taxon>
        <taxon>Pseudomonadati</taxon>
        <taxon>Pseudomonadota</taxon>
        <taxon>Gammaproteobacteria</taxon>
        <taxon>Enterobacterales</taxon>
        <taxon>Morganellaceae</taxon>
        <taxon>Xenorhabdus</taxon>
    </lineage>
</organism>
<dbReference type="NCBIfam" id="NF008346">
    <property type="entry name" value="PRK11128.1"/>
    <property type="match status" value="1"/>
</dbReference>
<evidence type="ECO:0000256" key="4">
    <source>
        <dbReference type="ARBA" id="ARBA00022519"/>
    </source>
</evidence>
<keyword evidence="5 8" id="KW-0812">Transmembrane</keyword>
<feature type="transmembrane region" description="Helical" evidence="8">
    <location>
        <begin position="332"/>
        <end position="356"/>
    </location>
</feature>
<evidence type="ECO:0000313" key="10">
    <source>
        <dbReference type="EMBL" id="OTA19382.1"/>
    </source>
</evidence>
<evidence type="ECO:0000256" key="7">
    <source>
        <dbReference type="ARBA" id="ARBA00023136"/>
    </source>
</evidence>
<dbReference type="STRING" id="40578.Xbed_02425"/>
<dbReference type="Proteomes" id="UP000194204">
    <property type="component" value="Unassembled WGS sequence"/>
</dbReference>
<keyword evidence="6 8" id="KW-1133">Transmembrane helix</keyword>
<feature type="transmembrane region" description="Helical" evidence="8">
    <location>
        <begin position="196"/>
        <end position="215"/>
    </location>
</feature>
<feature type="transmembrane region" description="Helical" evidence="8">
    <location>
        <begin position="12"/>
        <end position="36"/>
    </location>
</feature>
<dbReference type="SUPFAM" id="SSF103473">
    <property type="entry name" value="MFS general substrate transporter"/>
    <property type="match status" value="1"/>
</dbReference>
<dbReference type="GO" id="GO:0005886">
    <property type="term" value="C:plasma membrane"/>
    <property type="evidence" value="ECO:0007669"/>
    <property type="project" value="UniProtKB-SubCell"/>
</dbReference>
<sequence length="422" mass="46376">MHLKNGGVGMVVPSTFWLGLSYFTYFFSFGIFLPFWSVWLKGEGIEPSMIGILLGIGLVSRFIGSLIISPTVKDPAKLIKALRLLSLLALLFSVGFVCGSHWAWLFLVMIGFNLFFSPLVPLSDALAGTWQKQFTFDYGKVRVWGSVAFIISSSLTGILMSADGINFSISGLDFDGNISFDRLNGWIGRDLFGTHHIILAFLVFSITLMLLGMMLKPSIMPVGKIKAANTNAVSFKELLSEKSVRQFLACVTLLQAAHAGYYSFGSIYWEQAGYSSSTIGYLWSLGVVAEVVVFTFSNRLFRRWSARNLLLLSGICGVVRWGLMGISTELPVLIIIQILHCGTFTVCHLAAMRFIGARKENEIIRLQATYSALAMGGGIAVMSVMAGFMYEHIGYGIFWVMALVALPALFLRPKVEAHAISG</sequence>
<keyword evidence="3" id="KW-1003">Cell membrane</keyword>
<feature type="transmembrane region" description="Helical" evidence="8">
    <location>
        <begin position="143"/>
        <end position="162"/>
    </location>
</feature>
<comment type="caution">
    <text evidence="10">The sequence shown here is derived from an EMBL/GenBank/DDBJ whole genome shotgun (WGS) entry which is preliminary data.</text>
</comment>
<evidence type="ECO:0000256" key="1">
    <source>
        <dbReference type="ARBA" id="ARBA00004429"/>
    </source>
</evidence>